<evidence type="ECO:0000256" key="2">
    <source>
        <dbReference type="ARBA" id="ARBA00022723"/>
    </source>
</evidence>
<comment type="caution">
    <text evidence="8">The sequence shown here is derived from an EMBL/GenBank/DDBJ whole genome shotgun (WGS) entry which is preliminary data.</text>
</comment>
<dbReference type="SUPFAM" id="SSF51735">
    <property type="entry name" value="NAD(P)-binding Rossmann-fold domains"/>
    <property type="match status" value="1"/>
</dbReference>
<dbReference type="InterPro" id="IPR011032">
    <property type="entry name" value="GroES-like_sf"/>
</dbReference>
<dbReference type="AlphaFoldDB" id="A0A9X1LAL2"/>
<dbReference type="InterPro" id="IPR013154">
    <property type="entry name" value="ADH-like_N"/>
</dbReference>
<dbReference type="InterPro" id="IPR036291">
    <property type="entry name" value="NAD(P)-bd_dom_sf"/>
</dbReference>
<dbReference type="CDD" id="cd08279">
    <property type="entry name" value="Zn_ADH_class_III"/>
    <property type="match status" value="1"/>
</dbReference>
<dbReference type="PANTHER" id="PTHR43880:SF12">
    <property type="entry name" value="ALCOHOL DEHYDROGENASE CLASS-3"/>
    <property type="match status" value="1"/>
</dbReference>
<evidence type="ECO:0000256" key="1">
    <source>
        <dbReference type="ARBA" id="ARBA00001947"/>
    </source>
</evidence>
<dbReference type="PANTHER" id="PTHR43880">
    <property type="entry name" value="ALCOHOL DEHYDROGENASE"/>
    <property type="match status" value="1"/>
</dbReference>
<keyword evidence="2 6" id="KW-0479">Metal-binding</keyword>
<evidence type="ECO:0000256" key="5">
    <source>
        <dbReference type="ARBA" id="ARBA00023027"/>
    </source>
</evidence>
<keyword evidence="5" id="KW-0520">NAD</keyword>
<organism evidence="8 9">
    <name type="scientific">Roseicella aerolata</name>
    <dbReference type="NCBI Taxonomy" id="2883479"/>
    <lineage>
        <taxon>Bacteria</taxon>
        <taxon>Pseudomonadati</taxon>
        <taxon>Pseudomonadota</taxon>
        <taxon>Alphaproteobacteria</taxon>
        <taxon>Acetobacterales</taxon>
        <taxon>Roseomonadaceae</taxon>
        <taxon>Roseicella</taxon>
    </lineage>
</organism>
<evidence type="ECO:0000313" key="9">
    <source>
        <dbReference type="Proteomes" id="UP001139311"/>
    </source>
</evidence>
<accession>A0A9X1LAL2</accession>
<dbReference type="EMBL" id="JAJAQI010000014">
    <property type="protein sequence ID" value="MCB4822310.1"/>
    <property type="molecule type" value="Genomic_DNA"/>
</dbReference>
<dbReference type="PROSITE" id="PS00059">
    <property type="entry name" value="ADH_ZINC"/>
    <property type="match status" value="1"/>
</dbReference>
<dbReference type="Pfam" id="PF08240">
    <property type="entry name" value="ADH_N"/>
    <property type="match status" value="1"/>
</dbReference>
<sequence length="365" mass="38813">MKAAVLHAPNEPLTIEEVSLQKPRAREVLVRTAYAGLCHSDLHFIEGLYPHPLPTVPGHEVAGVVEAVGSDVTYLQPGDHVIGCLSVFCGACQQCTNGRTVLCENTEVKMVPGQSRRLSWKGGEVMHQFLNLSAFAEQMVVHENALVKIDREVPLDRATLVGCGVITGVGAVINTARIPAGSTVAIIGCGGVGLSAVNGAALAGASRIIALDTLPEKLEVARTMGATDTVLVGPGGSNVDPVQAVRDLTGGGVEYSFECLGLKVTAEQSFAMLKPGGTATIVGMVPFGQKIELHGFDFLRERRIQGSSMGSNHFRTDMPRLLTLWKQGKLKLDHLISNTLKLEEINEGFARLKGGHVVRQLIAFG</sequence>
<dbReference type="SUPFAM" id="SSF50129">
    <property type="entry name" value="GroES-like"/>
    <property type="match status" value="2"/>
</dbReference>
<name>A0A9X1LAL2_9PROT</name>
<evidence type="ECO:0000313" key="8">
    <source>
        <dbReference type="EMBL" id="MCB4822310.1"/>
    </source>
</evidence>
<protein>
    <submittedName>
        <fullName evidence="8">Zn-dependent alcohol dehydrogenase</fullName>
    </submittedName>
</protein>
<keyword evidence="9" id="KW-1185">Reference proteome</keyword>
<dbReference type="GO" id="GO:0046294">
    <property type="term" value="P:formaldehyde catabolic process"/>
    <property type="evidence" value="ECO:0007669"/>
    <property type="project" value="TreeGrafter"/>
</dbReference>
<evidence type="ECO:0000256" key="3">
    <source>
        <dbReference type="ARBA" id="ARBA00022833"/>
    </source>
</evidence>
<reference evidence="8" key="1">
    <citation type="submission" date="2021-10" db="EMBL/GenBank/DDBJ databases">
        <title>Roseicella aerolatum sp. nov., isolated from aerosols of e-waste dismantling site.</title>
        <authorList>
            <person name="Qin T."/>
        </authorList>
    </citation>
    <scope>NUCLEOTIDE SEQUENCE</scope>
    <source>
        <strain evidence="8">GB24</strain>
    </source>
</reference>
<evidence type="ECO:0000256" key="4">
    <source>
        <dbReference type="ARBA" id="ARBA00023002"/>
    </source>
</evidence>
<comment type="similarity">
    <text evidence="6">Belongs to the zinc-containing alcohol dehydrogenase family.</text>
</comment>
<evidence type="ECO:0000256" key="6">
    <source>
        <dbReference type="RuleBase" id="RU361277"/>
    </source>
</evidence>
<dbReference type="Gene3D" id="3.40.50.720">
    <property type="entry name" value="NAD(P)-binding Rossmann-like Domain"/>
    <property type="match status" value="1"/>
</dbReference>
<dbReference type="Proteomes" id="UP001139311">
    <property type="component" value="Unassembled WGS sequence"/>
</dbReference>
<keyword evidence="3 6" id="KW-0862">Zinc</keyword>
<feature type="domain" description="Enoyl reductase (ER)" evidence="7">
    <location>
        <begin position="8"/>
        <end position="358"/>
    </location>
</feature>
<dbReference type="InterPro" id="IPR020843">
    <property type="entry name" value="ER"/>
</dbReference>
<dbReference type="RefSeq" id="WP_226608305.1">
    <property type="nucleotide sequence ID" value="NZ_JAJAQI010000014.1"/>
</dbReference>
<dbReference type="GO" id="GO:0008270">
    <property type="term" value="F:zinc ion binding"/>
    <property type="evidence" value="ECO:0007669"/>
    <property type="project" value="InterPro"/>
</dbReference>
<dbReference type="InterPro" id="IPR002328">
    <property type="entry name" value="ADH_Zn_CS"/>
</dbReference>
<proteinExistence type="inferred from homology"/>
<dbReference type="InterPro" id="IPR013149">
    <property type="entry name" value="ADH-like_C"/>
</dbReference>
<keyword evidence="4" id="KW-0560">Oxidoreductase</keyword>
<comment type="cofactor">
    <cofactor evidence="1 6">
        <name>Zn(2+)</name>
        <dbReference type="ChEBI" id="CHEBI:29105"/>
    </cofactor>
</comment>
<dbReference type="Gene3D" id="3.90.180.10">
    <property type="entry name" value="Medium-chain alcohol dehydrogenases, catalytic domain"/>
    <property type="match status" value="1"/>
</dbReference>
<dbReference type="SMART" id="SM00829">
    <property type="entry name" value="PKS_ER"/>
    <property type="match status" value="1"/>
</dbReference>
<dbReference type="GO" id="GO:0051903">
    <property type="term" value="F:S-(hydroxymethyl)glutathione dehydrogenase [NAD(P)+] activity"/>
    <property type="evidence" value="ECO:0007669"/>
    <property type="project" value="TreeGrafter"/>
</dbReference>
<dbReference type="Pfam" id="PF00107">
    <property type="entry name" value="ADH_zinc_N"/>
    <property type="match status" value="1"/>
</dbReference>
<evidence type="ECO:0000259" key="7">
    <source>
        <dbReference type="SMART" id="SM00829"/>
    </source>
</evidence>
<dbReference type="FunFam" id="3.40.50.720:FF:000003">
    <property type="entry name" value="S-(hydroxymethyl)glutathione dehydrogenase"/>
    <property type="match status" value="1"/>
</dbReference>
<gene>
    <name evidence="8" type="ORF">LHA35_11255</name>
</gene>
<dbReference type="GO" id="GO:0005829">
    <property type="term" value="C:cytosol"/>
    <property type="evidence" value="ECO:0007669"/>
    <property type="project" value="TreeGrafter"/>
</dbReference>